<accession>A0A382DJC3</accession>
<dbReference type="PANTHER" id="PTHR43690">
    <property type="entry name" value="NARDILYSIN"/>
    <property type="match status" value="1"/>
</dbReference>
<proteinExistence type="inferred from homology"/>
<evidence type="ECO:0000256" key="2">
    <source>
        <dbReference type="ARBA" id="ARBA00022670"/>
    </source>
</evidence>
<dbReference type="InterPro" id="IPR011249">
    <property type="entry name" value="Metalloenz_LuxS/M16"/>
</dbReference>
<keyword evidence="2" id="KW-0645">Protease</keyword>
<dbReference type="Gene3D" id="3.30.830.10">
    <property type="entry name" value="Metalloenzyme, LuxS/M16 peptidase-like"/>
    <property type="match status" value="2"/>
</dbReference>
<dbReference type="GO" id="GO:0008237">
    <property type="term" value="F:metallopeptidase activity"/>
    <property type="evidence" value="ECO:0007669"/>
    <property type="project" value="UniProtKB-KW"/>
</dbReference>
<dbReference type="InterPro" id="IPR007863">
    <property type="entry name" value="Peptidase_M16_C"/>
</dbReference>
<feature type="domain" description="Peptidase M16 C-terminal" evidence="8">
    <location>
        <begin position="259"/>
        <end position="325"/>
    </location>
</feature>
<evidence type="ECO:0000313" key="9">
    <source>
        <dbReference type="EMBL" id="SVB37821.1"/>
    </source>
</evidence>
<dbReference type="PANTHER" id="PTHR43690:SF17">
    <property type="entry name" value="PROTEIN YHJJ"/>
    <property type="match status" value="1"/>
</dbReference>
<comment type="similarity">
    <text evidence="1">Belongs to the peptidase M16 family.</text>
</comment>
<dbReference type="Pfam" id="PF00675">
    <property type="entry name" value="Peptidase_M16"/>
    <property type="match status" value="1"/>
</dbReference>
<keyword evidence="4" id="KW-0862">Zinc</keyword>
<feature type="domain" description="Peptidase M16 N-terminal" evidence="7">
    <location>
        <begin position="37"/>
        <end position="96"/>
    </location>
</feature>
<dbReference type="GO" id="GO:0006508">
    <property type="term" value="P:proteolysis"/>
    <property type="evidence" value="ECO:0007669"/>
    <property type="project" value="UniProtKB-KW"/>
</dbReference>
<evidence type="ECO:0008006" key="10">
    <source>
        <dbReference type="Google" id="ProtNLM"/>
    </source>
</evidence>
<reference evidence="9" key="1">
    <citation type="submission" date="2018-05" db="EMBL/GenBank/DDBJ databases">
        <authorList>
            <person name="Lanie J.A."/>
            <person name="Ng W.-L."/>
            <person name="Kazmierczak K.M."/>
            <person name="Andrzejewski T.M."/>
            <person name="Davidsen T.M."/>
            <person name="Wayne K.J."/>
            <person name="Tettelin H."/>
            <person name="Glass J.I."/>
            <person name="Rusch D."/>
            <person name="Podicherti R."/>
            <person name="Tsui H.-C.T."/>
            <person name="Winkler M.E."/>
        </authorList>
    </citation>
    <scope>NUCLEOTIDE SEQUENCE</scope>
</reference>
<protein>
    <recommendedName>
        <fullName evidence="10">Peptidase M16 N-terminal domain-containing protein</fullName>
    </recommendedName>
</protein>
<name>A0A382DJC3_9ZZZZ</name>
<keyword evidence="3" id="KW-0378">Hydrolase</keyword>
<dbReference type="Pfam" id="PF05193">
    <property type="entry name" value="Peptidase_M16_C"/>
    <property type="match status" value="1"/>
</dbReference>
<sequence length="332" mass="37776">MERRFGSLGCAVLLLATTVAAQEVSVEEVMLDNGMTVLLLPRPGDPNVAAGWVAKVGSVYERPGITGVAHLFEHMMFKGTSTIGTRNIEQDLQLIAQLDQVKANIRAEETDLLEAHRLGQIDDPNDPARRSIRHRELLEEFDVLLAEQEELIIKEDFSRIYSGQGASAMNAGTSYDYTIYFVNVPANKLELWFWLESDRLLNPVFREFYSERDVVHEERRMRTDSTPTGKFQEQFDALFWQSSPYSWPVVGWPSDLEGITREEALSFFELYYAPNNLTAALVGDFDPSEARMLAERYFGRLQASDRPPPQPRTREMPQLGEKRMTAYADTNP</sequence>
<evidence type="ECO:0000259" key="7">
    <source>
        <dbReference type="Pfam" id="PF00675"/>
    </source>
</evidence>
<evidence type="ECO:0000256" key="4">
    <source>
        <dbReference type="ARBA" id="ARBA00022833"/>
    </source>
</evidence>
<evidence type="ECO:0000256" key="5">
    <source>
        <dbReference type="ARBA" id="ARBA00023049"/>
    </source>
</evidence>
<feature type="region of interest" description="Disordered" evidence="6">
    <location>
        <begin position="300"/>
        <end position="332"/>
    </location>
</feature>
<keyword evidence="5" id="KW-0482">Metalloprotease</keyword>
<dbReference type="GO" id="GO:0046872">
    <property type="term" value="F:metal ion binding"/>
    <property type="evidence" value="ECO:0007669"/>
    <property type="project" value="InterPro"/>
</dbReference>
<evidence type="ECO:0000256" key="1">
    <source>
        <dbReference type="ARBA" id="ARBA00007261"/>
    </source>
</evidence>
<dbReference type="InterPro" id="IPR050626">
    <property type="entry name" value="Peptidase_M16"/>
</dbReference>
<evidence type="ECO:0000259" key="8">
    <source>
        <dbReference type="Pfam" id="PF05193"/>
    </source>
</evidence>
<dbReference type="SUPFAM" id="SSF63411">
    <property type="entry name" value="LuxS/MPP-like metallohydrolase"/>
    <property type="match status" value="1"/>
</dbReference>
<organism evidence="9">
    <name type="scientific">marine metagenome</name>
    <dbReference type="NCBI Taxonomy" id="408172"/>
    <lineage>
        <taxon>unclassified sequences</taxon>
        <taxon>metagenomes</taxon>
        <taxon>ecological metagenomes</taxon>
    </lineage>
</organism>
<evidence type="ECO:0000256" key="3">
    <source>
        <dbReference type="ARBA" id="ARBA00022801"/>
    </source>
</evidence>
<dbReference type="EMBL" id="UINC01039397">
    <property type="protein sequence ID" value="SVB37821.1"/>
    <property type="molecule type" value="Genomic_DNA"/>
</dbReference>
<dbReference type="InterPro" id="IPR011765">
    <property type="entry name" value="Pept_M16_N"/>
</dbReference>
<feature type="compositionally biased region" description="Basic and acidic residues" evidence="6">
    <location>
        <begin position="312"/>
        <end position="324"/>
    </location>
</feature>
<dbReference type="AlphaFoldDB" id="A0A382DJC3"/>
<feature type="non-terminal residue" evidence="9">
    <location>
        <position position="332"/>
    </location>
</feature>
<gene>
    <name evidence="9" type="ORF">METZ01_LOCUS190675</name>
</gene>
<evidence type="ECO:0000256" key="6">
    <source>
        <dbReference type="SAM" id="MobiDB-lite"/>
    </source>
</evidence>